<name>A0A9P5PX85_9AGAR</name>
<reference evidence="1" key="1">
    <citation type="submission" date="2020-11" db="EMBL/GenBank/DDBJ databases">
        <authorList>
            <consortium name="DOE Joint Genome Institute"/>
            <person name="Ahrendt S."/>
            <person name="Riley R."/>
            <person name="Andreopoulos W."/>
            <person name="Labutti K."/>
            <person name="Pangilinan J."/>
            <person name="Ruiz-Duenas F.J."/>
            <person name="Barrasa J.M."/>
            <person name="Sanchez-Garcia M."/>
            <person name="Camarero S."/>
            <person name="Miyauchi S."/>
            <person name="Serrano A."/>
            <person name="Linde D."/>
            <person name="Babiker R."/>
            <person name="Drula E."/>
            <person name="Ayuso-Fernandez I."/>
            <person name="Pacheco R."/>
            <person name="Padilla G."/>
            <person name="Ferreira P."/>
            <person name="Barriuso J."/>
            <person name="Kellner H."/>
            <person name="Castanera R."/>
            <person name="Alfaro M."/>
            <person name="Ramirez L."/>
            <person name="Pisabarro A.G."/>
            <person name="Kuo A."/>
            <person name="Tritt A."/>
            <person name="Lipzen A."/>
            <person name="He G."/>
            <person name="Yan M."/>
            <person name="Ng V."/>
            <person name="Cullen D."/>
            <person name="Martin F."/>
            <person name="Rosso M.-N."/>
            <person name="Henrissat B."/>
            <person name="Hibbett D."/>
            <person name="Martinez A.T."/>
            <person name="Grigoriev I.V."/>
        </authorList>
    </citation>
    <scope>NUCLEOTIDE SEQUENCE</scope>
    <source>
        <strain evidence="1">AH 40177</strain>
    </source>
</reference>
<evidence type="ECO:0000313" key="1">
    <source>
        <dbReference type="EMBL" id="KAF9074234.1"/>
    </source>
</evidence>
<evidence type="ECO:0008006" key="3">
    <source>
        <dbReference type="Google" id="ProtNLM"/>
    </source>
</evidence>
<protein>
    <recommendedName>
        <fullName evidence="3">F-box domain-containing protein</fullName>
    </recommendedName>
</protein>
<sequence>MHLLALPNEVLIIILNHLHDDKYALASAARLQKRIRRLSYLVLYRTVNSSALKTLSTYTTISGELHPTTYVKNLVIDNFDFQRIFEDNYIEKHMVKTIQNIGKNPNKNYRLSRLVFKSCTLPLSTVIGYNIPAALLSLKCVDLRSPFPQDTVRLCTSIYNKLCSAVLTQLTLDFSGISVRPDYTTISKILRPLPCSSPHLELLDLKLATTLSERPTKLLQHLFDDEKFTFFQLNKFSFEATDETFHLKAFLLRHPYLRKVAYRLIHSEFMQNSEKSVISDLADPAILPYITDFTGSLINALVLCSNDDIRRPLRRLTGLPPSRYQEYNQVLPSVITLWVSSGSDYTVAADPLLQEYLHELYSTIFANLIHVKFIEISVNHSDEPFLVQRHVDAIARAIVFTDEILNAPFDILVKCNLTAKPMVEFTYG</sequence>
<dbReference type="Proteomes" id="UP000772434">
    <property type="component" value="Unassembled WGS sequence"/>
</dbReference>
<proteinExistence type="predicted"/>
<accession>A0A9P5PX85</accession>
<dbReference type="EMBL" id="JADNRY010000014">
    <property type="protein sequence ID" value="KAF9074234.1"/>
    <property type="molecule type" value="Genomic_DNA"/>
</dbReference>
<gene>
    <name evidence="1" type="ORF">BDP27DRAFT_1416534</name>
</gene>
<organism evidence="1 2">
    <name type="scientific">Rhodocollybia butyracea</name>
    <dbReference type="NCBI Taxonomy" id="206335"/>
    <lineage>
        <taxon>Eukaryota</taxon>
        <taxon>Fungi</taxon>
        <taxon>Dikarya</taxon>
        <taxon>Basidiomycota</taxon>
        <taxon>Agaricomycotina</taxon>
        <taxon>Agaricomycetes</taxon>
        <taxon>Agaricomycetidae</taxon>
        <taxon>Agaricales</taxon>
        <taxon>Marasmiineae</taxon>
        <taxon>Omphalotaceae</taxon>
        <taxon>Rhodocollybia</taxon>
    </lineage>
</organism>
<dbReference type="AlphaFoldDB" id="A0A9P5PX85"/>
<evidence type="ECO:0000313" key="2">
    <source>
        <dbReference type="Proteomes" id="UP000772434"/>
    </source>
</evidence>
<comment type="caution">
    <text evidence="1">The sequence shown here is derived from an EMBL/GenBank/DDBJ whole genome shotgun (WGS) entry which is preliminary data.</text>
</comment>
<keyword evidence="2" id="KW-1185">Reference proteome</keyword>